<dbReference type="Proteomes" id="UP000016933">
    <property type="component" value="Unassembled WGS sequence"/>
</dbReference>
<feature type="transmembrane region" description="Helical" evidence="1">
    <location>
        <begin position="6"/>
        <end position="26"/>
    </location>
</feature>
<feature type="transmembrane region" description="Helical" evidence="1">
    <location>
        <begin position="214"/>
        <end position="237"/>
    </location>
</feature>
<feature type="transmembrane region" description="Helical" evidence="1">
    <location>
        <begin position="179"/>
        <end position="202"/>
    </location>
</feature>
<dbReference type="InterPro" id="IPR009571">
    <property type="entry name" value="SUR7/Rim9-like_fungi"/>
</dbReference>
<dbReference type="GO" id="GO:0051285">
    <property type="term" value="C:cell cortex of cell tip"/>
    <property type="evidence" value="ECO:0007669"/>
    <property type="project" value="TreeGrafter"/>
</dbReference>
<dbReference type="PANTHER" id="PTHR28019">
    <property type="entry name" value="CELL MEMBRANE PROTEIN YLR413W-RELATED"/>
    <property type="match status" value="1"/>
</dbReference>
<reference evidence="2 3" key="2">
    <citation type="journal article" date="2012" name="PLoS Pathog.">
        <title>Diverse lifestyles and strategies of plant pathogenesis encoded in the genomes of eighteen Dothideomycetes fungi.</title>
        <authorList>
            <person name="Ohm R.A."/>
            <person name="Feau N."/>
            <person name="Henrissat B."/>
            <person name="Schoch C.L."/>
            <person name="Horwitz B.A."/>
            <person name="Barry K.W."/>
            <person name="Condon B.J."/>
            <person name="Copeland A.C."/>
            <person name="Dhillon B."/>
            <person name="Glaser F."/>
            <person name="Hesse C.N."/>
            <person name="Kosti I."/>
            <person name="LaButti K."/>
            <person name="Lindquist E.A."/>
            <person name="Lucas S."/>
            <person name="Salamov A.A."/>
            <person name="Bradshaw R.E."/>
            <person name="Ciuffetti L."/>
            <person name="Hamelin R.C."/>
            <person name="Kema G.H.J."/>
            <person name="Lawrence C."/>
            <person name="Scott J.A."/>
            <person name="Spatafora J.W."/>
            <person name="Turgeon B.G."/>
            <person name="de Wit P.J.G.M."/>
            <person name="Zhong S."/>
            <person name="Goodwin S.B."/>
            <person name="Grigoriev I.V."/>
        </authorList>
    </citation>
    <scope>NUCLEOTIDE SEQUENCE [LARGE SCALE GENOMIC DNA]</scope>
    <source>
        <strain evidence="3">NZE10 / CBS 128990</strain>
    </source>
</reference>
<feature type="transmembrane region" description="Helical" evidence="1">
    <location>
        <begin position="257"/>
        <end position="275"/>
    </location>
</feature>
<sequence>MRLSALPPIAFIATSFVLTFLCLFAGSNKGFMEDYSVLTLNTSRIGYLEAFDSTSENPILNLIDNATQGIQNEIQDTIHSVARKLGLHDFYSVHLMAYCEGFYTPDAVPNATLKRNDINRNVTDCSNRTTVYNFDPQQILQDELDNSGHGNIDLVADLRWPKDVSKGIRALRIAARAAFVLYCIAIGFEGIGLILGMVSFFLEGRLNAFANMFVDWLAFLVLGIASAISTAIAVKGVDVINKYGDKIGIQAQRWSKFLTLTWVATGLMLLASIVWCFDCVVGSRHRRSARKYG</sequence>
<organism evidence="2 3">
    <name type="scientific">Dothistroma septosporum (strain NZE10 / CBS 128990)</name>
    <name type="common">Red band needle blight fungus</name>
    <name type="synonym">Mycosphaerella pini</name>
    <dbReference type="NCBI Taxonomy" id="675120"/>
    <lineage>
        <taxon>Eukaryota</taxon>
        <taxon>Fungi</taxon>
        <taxon>Dikarya</taxon>
        <taxon>Ascomycota</taxon>
        <taxon>Pezizomycotina</taxon>
        <taxon>Dothideomycetes</taxon>
        <taxon>Dothideomycetidae</taxon>
        <taxon>Mycosphaerellales</taxon>
        <taxon>Mycosphaerellaceae</taxon>
        <taxon>Dothistroma</taxon>
    </lineage>
</organism>
<dbReference type="GO" id="GO:0031505">
    <property type="term" value="P:fungal-type cell wall organization"/>
    <property type="evidence" value="ECO:0007669"/>
    <property type="project" value="TreeGrafter"/>
</dbReference>
<evidence type="ECO:0000256" key="1">
    <source>
        <dbReference type="SAM" id="Phobius"/>
    </source>
</evidence>
<dbReference type="Pfam" id="PF06687">
    <property type="entry name" value="SUR7"/>
    <property type="match status" value="1"/>
</dbReference>
<reference evidence="3" key="1">
    <citation type="journal article" date="2012" name="PLoS Genet.">
        <title>The genomes of the fungal plant pathogens Cladosporium fulvum and Dothistroma septosporum reveal adaptation to different hosts and lifestyles but also signatures of common ancestry.</title>
        <authorList>
            <person name="de Wit P.J.G.M."/>
            <person name="van der Burgt A."/>
            <person name="Oekmen B."/>
            <person name="Stergiopoulos I."/>
            <person name="Abd-Elsalam K.A."/>
            <person name="Aerts A.L."/>
            <person name="Bahkali A.H."/>
            <person name="Beenen H.G."/>
            <person name="Chettri P."/>
            <person name="Cox M.P."/>
            <person name="Datema E."/>
            <person name="de Vries R.P."/>
            <person name="Dhillon B."/>
            <person name="Ganley A.R."/>
            <person name="Griffiths S.A."/>
            <person name="Guo Y."/>
            <person name="Hamelin R.C."/>
            <person name="Henrissat B."/>
            <person name="Kabir M.S."/>
            <person name="Jashni M.K."/>
            <person name="Kema G."/>
            <person name="Klaubauf S."/>
            <person name="Lapidus A."/>
            <person name="Levasseur A."/>
            <person name="Lindquist E."/>
            <person name="Mehrabi R."/>
            <person name="Ohm R.A."/>
            <person name="Owen T.J."/>
            <person name="Salamov A."/>
            <person name="Schwelm A."/>
            <person name="Schijlen E."/>
            <person name="Sun H."/>
            <person name="van den Burg H.A."/>
            <person name="van Ham R.C.H.J."/>
            <person name="Zhang S."/>
            <person name="Goodwin S.B."/>
            <person name="Grigoriev I.V."/>
            <person name="Collemare J."/>
            <person name="Bradshaw R.E."/>
        </authorList>
    </citation>
    <scope>NUCLEOTIDE SEQUENCE [LARGE SCALE GENOMIC DNA]</scope>
    <source>
        <strain evidence="3">NZE10 / CBS 128990</strain>
    </source>
</reference>
<dbReference type="eggNOG" id="ENOG502S47U">
    <property type="taxonomic scope" value="Eukaryota"/>
</dbReference>
<evidence type="ECO:0008006" key="4">
    <source>
        <dbReference type="Google" id="ProtNLM"/>
    </source>
</evidence>
<dbReference type="EMBL" id="KB446535">
    <property type="protein sequence ID" value="EME49379.1"/>
    <property type="molecule type" value="Genomic_DNA"/>
</dbReference>
<dbReference type="OrthoDB" id="4159154at2759"/>
<protein>
    <recommendedName>
        <fullName evidence="4">Integral membrane protein-like protein</fullName>
    </recommendedName>
</protein>
<dbReference type="InterPro" id="IPR052413">
    <property type="entry name" value="SUR7_domain"/>
</dbReference>
<dbReference type="OMA" id="YSIHVMA"/>
<dbReference type="STRING" id="675120.N1Q489"/>
<proteinExistence type="predicted"/>
<dbReference type="AlphaFoldDB" id="N1Q489"/>
<keyword evidence="3" id="KW-1185">Reference proteome</keyword>
<gene>
    <name evidence="2" type="ORF">DOTSEDRAFT_119794</name>
</gene>
<keyword evidence="1" id="KW-1133">Transmembrane helix</keyword>
<dbReference type="HOGENOM" id="CLU_064532_0_0_1"/>
<dbReference type="GO" id="GO:0005886">
    <property type="term" value="C:plasma membrane"/>
    <property type="evidence" value="ECO:0007669"/>
    <property type="project" value="InterPro"/>
</dbReference>
<evidence type="ECO:0000313" key="2">
    <source>
        <dbReference type="EMBL" id="EME49379.1"/>
    </source>
</evidence>
<dbReference type="PANTHER" id="PTHR28019:SF7">
    <property type="entry name" value="SUR7 PROTEIN"/>
    <property type="match status" value="1"/>
</dbReference>
<keyword evidence="1" id="KW-0472">Membrane</keyword>
<evidence type="ECO:0000313" key="3">
    <source>
        <dbReference type="Proteomes" id="UP000016933"/>
    </source>
</evidence>
<name>N1Q489_DOTSN</name>
<accession>N1Q489</accession>
<keyword evidence="1" id="KW-0812">Transmembrane</keyword>